<dbReference type="EMBL" id="FMHG01000001">
    <property type="protein sequence ID" value="SCJ80236.1"/>
    <property type="molecule type" value="Genomic_DNA"/>
</dbReference>
<feature type="chain" id="PRO_5008737779" description="PsbP C-terminal domain-containing protein" evidence="1">
    <location>
        <begin position="29"/>
        <end position="189"/>
    </location>
</feature>
<accession>A0A1C6JDS1</accession>
<dbReference type="AlphaFoldDB" id="A0A1C6JDS1"/>
<feature type="signal peptide" evidence="1">
    <location>
        <begin position="1"/>
        <end position="28"/>
    </location>
</feature>
<organism evidence="2">
    <name type="scientific">uncultured Anaerotruncus sp</name>
    <dbReference type="NCBI Taxonomy" id="905011"/>
    <lineage>
        <taxon>Bacteria</taxon>
        <taxon>Bacillati</taxon>
        <taxon>Bacillota</taxon>
        <taxon>Clostridia</taxon>
        <taxon>Eubacteriales</taxon>
        <taxon>Oscillospiraceae</taxon>
        <taxon>Anaerotruncus</taxon>
        <taxon>environmental samples</taxon>
    </lineage>
</organism>
<protein>
    <recommendedName>
        <fullName evidence="3">PsbP C-terminal domain-containing protein</fullName>
    </recommendedName>
</protein>
<gene>
    <name evidence="2" type="ORF">SAMEA3545359_02119</name>
</gene>
<evidence type="ECO:0000256" key="1">
    <source>
        <dbReference type="SAM" id="SignalP"/>
    </source>
</evidence>
<reference evidence="2" key="1">
    <citation type="submission" date="2015-09" db="EMBL/GenBank/DDBJ databases">
        <authorList>
            <consortium name="Pathogen Informatics"/>
        </authorList>
    </citation>
    <scope>NUCLEOTIDE SEQUENCE</scope>
    <source>
        <strain evidence="2">2789STDY5834896</strain>
    </source>
</reference>
<evidence type="ECO:0000313" key="2">
    <source>
        <dbReference type="EMBL" id="SCJ80236.1"/>
    </source>
</evidence>
<sequence length="189" mass="21269">MIQSKTIRRLIALLAAATLLLAGCTSFADTYFDYDGSGYFVSEDGYLQIEYRDGFQQLSSVDKAVLGADWKKQQVNIQVGHLAKDSESIKENEISSLAGFIGLYQETDLANVLKYATVGKLQDYTFEGFTAAQGYDLDINKSGDKVGARIYYLEDESSYYVIYLNGEKEHFKKNFELLDEMAHTLKVLK</sequence>
<proteinExistence type="predicted"/>
<dbReference type="PROSITE" id="PS51257">
    <property type="entry name" value="PROKAR_LIPOPROTEIN"/>
    <property type="match status" value="1"/>
</dbReference>
<name>A0A1C6JDS1_9FIRM</name>
<evidence type="ECO:0008006" key="3">
    <source>
        <dbReference type="Google" id="ProtNLM"/>
    </source>
</evidence>
<keyword evidence="1" id="KW-0732">Signal</keyword>